<organism evidence="1 2">
    <name type="scientific">Aquipuribacter hungaricus</name>
    <dbReference type="NCBI Taxonomy" id="545624"/>
    <lineage>
        <taxon>Bacteria</taxon>
        <taxon>Bacillati</taxon>
        <taxon>Actinomycetota</taxon>
        <taxon>Actinomycetes</taxon>
        <taxon>Micrococcales</taxon>
        <taxon>Intrasporangiaceae</taxon>
        <taxon>Aquipuribacter</taxon>
    </lineage>
</organism>
<protein>
    <submittedName>
        <fullName evidence="1">Uncharacterized protein</fullName>
    </submittedName>
</protein>
<gene>
    <name evidence="1" type="ORF">ACFOLH_01625</name>
</gene>
<dbReference type="RefSeq" id="WP_340294077.1">
    <property type="nucleotide sequence ID" value="NZ_JBBEOI010000137.1"/>
</dbReference>
<sequence length="44" mass="4460">MLIALLLLVPLTALGLVLGMGRLEDNLLQAPAADDADVTTGASL</sequence>
<dbReference type="Proteomes" id="UP001595685">
    <property type="component" value="Unassembled WGS sequence"/>
</dbReference>
<dbReference type="EMBL" id="JBHRWW010000001">
    <property type="protein sequence ID" value="MFC3687036.1"/>
    <property type="molecule type" value="Genomic_DNA"/>
</dbReference>
<evidence type="ECO:0000313" key="1">
    <source>
        <dbReference type="EMBL" id="MFC3687036.1"/>
    </source>
</evidence>
<proteinExistence type="predicted"/>
<name>A0ABV7WD93_9MICO</name>
<reference evidence="2" key="1">
    <citation type="journal article" date="2019" name="Int. J. Syst. Evol. Microbiol.">
        <title>The Global Catalogue of Microorganisms (GCM) 10K type strain sequencing project: providing services to taxonomists for standard genome sequencing and annotation.</title>
        <authorList>
            <consortium name="The Broad Institute Genomics Platform"/>
            <consortium name="The Broad Institute Genome Sequencing Center for Infectious Disease"/>
            <person name="Wu L."/>
            <person name="Ma J."/>
        </authorList>
    </citation>
    <scope>NUCLEOTIDE SEQUENCE [LARGE SCALE GENOMIC DNA]</scope>
    <source>
        <strain evidence="2">NCAIM B.02333</strain>
    </source>
</reference>
<keyword evidence="2" id="KW-1185">Reference proteome</keyword>
<accession>A0ABV7WD93</accession>
<evidence type="ECO:0000313" key="2">
    <source>
        <dbReference type="Proteomes" id="UP001595685"/>
    </source>
</evidence>
<comment type="caution">
    <text evidence="1">The sequence shown here is derived from an EMBL/GenBank/DDBJ whole genome shotgun (WGS) entry which is preliminary data.</text>
</comment>